<name>A0A927GSJ5_9BACL</name>
<protein>
    <submittedName>
        <fullName evidence="2">Exo-alpha-sialidase</fullName>
    </submittedName>
</protein>
<accession>A0A927GSJ5</accession>
<dbReference type="SUPFAM" id="SSF49899">
    <property type="entry name" value="Concanavalin A-like lectins/glucanases"/>
    <property type="match status" value="2"/>
</dbReference>
<dbReference type="EMBL" id="JACXIZ010000026">
    <property type="protein sequence ID" value="MBD2846633.1"/>
    <property type="molecule type" value="Genomic_DNA"/>
</dbReference>
<proteinExistence type="predicted"/>
<evidence type="ECO:0000259" key="1">
    <source>
        <dbReference type="Pfam" id="PF22585"/>
    </source>
</evidence>
<evidence type="ECO:0000313" key="2">
    <source>
        <dbReference type="EMBL" id="MBD2846633.1"/>
    </source>
</evidence>
<dbReference type="CDD" id="cd15482">
    <property type="entry name" value="Sialidase_non-viral"/>
    <property type="match status" value="1"/>
</dbReference>
<dbReference type="RefSeq" id="WP_190919213.1">
    <property type="nucleotide sequence ID" value="NZ_JACXIZ010000026.1"/>
</dbReference>
<dbReference type="InterPro" id="IPR036278">
    <property type="entry name" value="Sialidase_sf"/>
</dbReference>
<reference evidence="2" key="1">
    <citation type="submission" date="2020-09" db="EMBL/GenBank/DDBJ databases">
        <title>A novel bacterium of genus Paenibacillus, isolated from South China Sea.</title>
        <authorList>
            <person name="Huang H."/>
            <person name="Mo K."/>
            <person name="Hu Y."/>
        </authorList>
    </citation>
    <scope>NUCLEOTIDE SEQUENCE</scope>
    <source>
        <strain evidence="2">IB182496</strain>
    </source>
</reference>
<dbReference type="SUPFAM" id="SSF50939">
    <property type="entry name" value="Sialidases"/>
    <property type="match status" value="1"/>
</dbReference>
<organism evidence="2 3">
    <name type="scientific">Paenibacillus sabuli</name>
    <dbReference type="NCBI Taxonomy" id="2772509"/>
    <lineage>
        <taxon>Bacteria</taxon>
        <taxon>Bacillati</taxon>
        <taxon>Bacillota</taxon>
        <taxon>Bacilli</taxon>
        <taxon>Bacillales</taxon>
        <taxon>Paenibacillaceae</taxon>
        <taxon>Paenibacillus</taxon>
    </lineage>
</organism>
<dbReference type="AlphaFoldDB" id="A0A927GSJ5"/>
<dbReference type="InterPro" id="IPR013320">
    <property type="entry name" value="ConA-like_dom_sf"/>
</dbReference>
<dbReference type="Proteomes" id="UP000621560">
    <property type="component" value="Unassembled WGS sequence"/>
</dbReference>
<gene>
    <name evidence="2" type="ORF">IDH44_15645</name>
</gene>
<comment type="caution">
    <text evidence="2">The sequence shown here is derived from an EMBL/GenBank/DDBJ whole genome shotgun (WGS) entry which is preliminary data.</text>
</comment>
<dbReference type="Gene3D" id="2.120.10.10">
    <property type="match status" value="1"/>
</dbReference>
<keyword evidence="3" id="KW-1185">Reference proteome</keyword>
<dbReference type="Gene3D" id="2.60.120.200">
    <property type="match status" value="2"/>
</dbReference>
<sequence length="785" mass="82530">MNETWTKATNRSNAGRGEWEDAALEMRVRLREPKLGLGAQGRRLGWALLTAALGCAVFAASAPAADAAPTPTYKHEQVLADGDALASKTFLAFPTIVKVDDSRVVISYKRGDQHSHDSSALLETMVFNPATGTVVSVTATDSTAAVVNQNPELVQMPGGTLVNYVDWQQGGTKDRLGVRVFASGDDGDTFASAGALPAVGGYEYGYTFDDYVDGSDVYMLAMSFPELGSPRAVHMLKSSDDGATWSHLKNLNTALGYSFNESALEKYGSTYIIAARGDAAGSTKLFKTDAAFDLLDARDLSAEYPGLIGQIGRPKLFVQDGGYYLLCRNVQGGDGVLTLYELDPDTLELVSAVELDRSIVDAYYAEPYFQEALGETYFNVVTYKPGAASTVRSIVRLEYEWEELLELLVPIEDPGYWQDGLDGEPIGSPPGQWTVGTAGGTVTVADVPGAGDRSLALSDGSASTLVEAIRPFTVTTATEVTAAYRVLADASGGVFGFSLRDAAGVNAITVALDGSGQLYTYNGGTKTNVAAYSADTWYEIEAVANLEMQTFDLYVDGVPAAAGYGFRSGASELASVRINSTGASTGAAYFDDVSVKRSFAVMADFGDNATGAAPAAWSVGTAGGTVTVEDVPGGGDRSLALSDGSTGALVDAVRAFNPTTTDEVTAAYRVMADASGGVFGFSLRDAAGVNAITVALDGSGQLYTYDGGTKSDVAAYSADTWYEVEVVANLEAQTFDLYVDGVLAAADYAFRHAAPSFADLRLNSTGASVGTAYFDELTVRESFSF</sequence>
<dbReference type="InterPro" id="IPR054490">
    <property type="entry name" value="BT_1020-like_b-sandwich_1"/>
</dbReference>
<evidence type="ECO:0000313" key="3">
    <source>
        <dbReference type="Proteomes" id="UP000621560"/>
    </source>
</evidence>
<feature type="domain" description="BT-1020-like structural beta-sandwich" evidence="1">
    <location>
        <begin position="661"/>
        <end position="751"/>
    </location>
</feature>
<dbReference type="Pfam" id="PF22585">
    <property type="entry name" value="Sialidase-like_CBM"/>
    <property type="match status" value="1"/>
</dbReference>